<dbReference type="InterPro" id="IPR042115">
    <property type="entry name" value="PriA_3primeBD_sf"/>
</dbReference>
<dbReference type="InterPro" id="IPR014001">
    <property type="entry name" value="Helicase_ATP-bd"/>
</dbReference>
<sequence>MYIDVIFRNKSRMTNRLYSYYSSEDVEIGMRVIVPFGKSNINKLALVVRINDNPKKDIDYKEIISVVDLNPIVTQESIDIAFFMVDKYLSDYSSAFQTILPPGNFEELKEYFTANDKLLNVDEDLYNILKTKKEYSEIKEISDVSHKRLMEYVKSDFLKMDLVYDQQITPKLLKYVKLIEDNPVISKRANAQQKIVDMLKTNNNILYSKLLAKTNTTSSVVKVLEEKKIVEIYFKEVDRVVVDDSRTYQKIKLNSQQEKAYNSILENQFNLLHGVTGSGKTEVYLHLVEKMLNEGKDSIVLVPEISLTPQTIERFEGRFPGKVAIIHSKLNVNEKFEQFRKMYNGEYKIVVGARSAVFSPFKNLGLIIIDEEHETSYVSEKNPKYNAIDISGFRAEYNNAKLLLGSATPGVEEYSKALKGEYNLIEMNKRANDTNPVECTIVDMRKELETGNIKMFSKVLLNKIQENLNDKKQTILFLNKRGHTSFISCRRCGYVLKCDSCDVSMTYHKTKNRLICHMCGRTALKPKVCPNCGSKFIKEFGAGTQKLEEETRELFPNARIARMDRDTTNTKKDYKKIYDMMNNQEIDILIGTQMLSKGFDFPNVTLVGVMAADISLNLGDYKSNEKTFQLITQVAGRAGRAEYEGDVIIQTYKPDNFAITSAALHDYKMFYEKEIKLRKSFNYPPFFRILNINISSKNRNVAMKKINEVSNYVAALIRRYKLSTTLINGPHPSPIERINNMYRFDLYYKFPNGEDKIIDIVKKVLINNEYNINLEGITLKITLDPQSYF</sequence>
<comment type="caution">
    <text evidence="15">The sequence shown here is derived from an EMBL/GenBank/DDBJ whole genome shotgun (WGS) entry which is preliminary data.</text>
</comment>
<dbReference type="InterPro" id="IPR027417">
    <property type="entry name" value="P-loop_NTPase"/>
</dbReference>
<dbReference type="GO" id="GO:1990077">
    <property type="term" value="C:primosome complex"/>
    <property type="evidence" value="ECO:0007669"/>
    <property type="project" value="UniProtKB-UniRule"/>
</dbReference>
<comment type="similarity">
    <text evidence="12">Belongs to the helicase family. PriA subfamily.</text>
</comment>
<dbReference type="EC" id="5.6.2.4" evidence="12"/>
<dbReference type="GO" id="GO:0016887">
    <property type="term" value="F:ATP hydrolysis activity"/>
    <property type="evidence" value="ECO:0007669"/>
    <property type="project" value="RHEA"/>
</dbReference>
<comment type="catalytic activity">
    <reaction evidence="12">
        <text>Couples ATP hydrolysis with the unwinding of duplex DNA by translocating in the 3'-5' direction.</text>
        <dbReference type="EC" id="5.6.2.4"/>
    </reaction>
</comment>
<comment type="function">
    <text evidence="12">Initiates the restart of stalled replication forks, which reloads the replicative helicase on sites other than the origin of replication. Recognizes and binds to abandoned replication forks and remodels them to uncover a helicase loading site. Promotes assembly of the primosome at these replication forks.</text>
</comment>
<keyword evidence="8 12" id="KW-0067">ATP-binding</keyword>
<feature type="binding site" evidence="12">
    <location>
        <position position="501"/>
    </location>
    <ligand>
        <name>Zn(2+)</name>
        <dbReference type="ChEBI" id="CHEBI:29105"/>
        <label>2</label>
    </ligand>
</feature>
<dbReference type="InterPro" id="IPR041222">
    <property type="entry name" value="PriA_3primeBD"/>
</dbReference>
<dbReference type="GO" id="GO:0005524">
    <property type="term" value="F:ATP binding"/>
    <property type="evidence" value="ECO:0007669"/>
    <property type="project" value="UniProtKB-UniRule"/>
</dbReference>
<comment type="catalytic activity">
    <reaction evidence="11 12">
        <text>ATP + H2O = ADP + phosphate + H(+)</text>
        <dbReference type="Rhea" id="RHEA:13065"/>
        <dbReference type="ChEBI" id="CHEBI:15377"/>
        <dbReference type="ChEBI" id="CHEBI:15378"/>
        <dbReference type="ChEBI" id="CHEBI:30616"/>
        <dbReference type="ChEBI" id="CHEBI:43474"/>
        <dbReference type="ChEBI" id="CHEBI:456216"/>
        <dbReference type="EC" id="5.6.2.4"/>
    </reaction>
</comment>
<feature type="domain" description="Helicase C-terminal" evidence="14">
    <location>
        <begin position="524"/>
        <end position="707"/>
    </location>
</feature>
<dbReference type="PANTHER" id="PTHR30580">
    <property type="entry name" value="PRIMOSOMAL PROTEIN N"/>
    <property type="match status" value="1"/>
</dbReference>
<keyword evidence="9 12" id="KW-0238">DNA-binding</keyword>
<name>A0A233V4Z1_FINMA</name>
<dbReference type="Pfam" id="PF00270">
    <property type="entry name" value="DEAD"/>
    <property type="match status" value="1"/>
</dbReference>
<dbReference type="Pfam" id="PF18074">
    <property type="entry name" value="PriA_C"/>
    <property type="match status" value="1"/>
</dbReference>
<evidence type="ECO:0000256" key="1">
    <source>
        <dbReference type="ARBA" id="ARBA00022515"/>
    </source>
</evidence>
<evidence type="ECO:0000259" key="14">
    <source>
        <dbReference type="PROSITE" id="PS51194"/>
    </source>
</evidence>
<dbReference type="PANTHER" id="PTHR30580:SF0">
    <property type="entry name" value="PRIMOSOMAL PROTEIN N"/>
    <property type="match status" value="1"/>
</dbReference>
<dbReference type="NCBIfam" id="TIGR00595">
    <property type="entry name" value="priA"/>
    <property type="match status" value="1"/>
</dbReference>
<evidence type="ECO:0000256" key="5">
    <source>
        <dbReference type="ARBA" id="ARBA00022801"/>
    </source>
</evidence>
<evidence type="ECO:0000313" key="16">
    <source>
        <dbReference type="Proteomes" id="UP000215413"/>
    </source>
</evidence>
<feature type="binding site" evidence="12">
    <location>
        <position position="516"/>
    </location>
    <ligand>
        <name>Zn(2+)</name>
        <dbReference type="ChEBI" id="CHEBI:29105"/>
        <label>2</label>
    </ligand>
</feature>
<dbReference type="CDD" id="cd17929">
    <property type="entry name" value="DEXHc_priA"/>
    <property type="match status" value="1"/>
</dbReference>
<evidence type="ECO:0000256" key="6">
    <source>
        <dbReference type="ARBA" id="ARBA00022806"/>
    </source>
</evidence>
<organism evidence="15 16">
    <name type="scientific">Finegoldia magna</name>
    <name type="common">Peptostreptococcus magnus</name>
    <dbReference type="NCBI Taxonomy" id="1260"/>
    <lineage>
        <taxon>Bacteria</taxon>
        <taxon>Bacillati</taxon>
        <taxon>Bacillota</taxon>
        <taxon>Tissierellia</taxon>
        <taxon>Tissierellales</taxon>
        <taxon>Peptoniphilaceae</taxon>
        <taxon>Finegoldia</taxon>
    </lineage>
</organism>
<keyword evidence="10 12" id="KW-0413">Isomerase</keyword>
<feature type="domain" description="Helicase ATP-binding" evidence="13">
    <location>
        <begin position="261"/>
        <end position="427"/>
    </location>
</feature>
<dbReference type="FunFam" id="3.40.50.300:FF:000489">
    <property type="entry name" value="Primosome assembly protein PriA"/>
    <property type="match status" value="1"/>
</dbReference>
<dbReference type="Pfam" id="PF17764">
    <property type="entry name" value="PriA_3primeBD"/>
    <property type="match status" value="1"/>
</dbReference>
<keyword evidence="4 12" id="KW-0547">Nucleotide-binding</keyword>
<evidence type="ECO:0000256" key="4">
    <source>
        <dbReference type="ARBA" id="ARBA00022741"/>
    </source>
</evidence>
<dbReference type="Gene3D" id="3.40.50.300">
    <property type="entry name" value="P-loop containing nucleotide triphosphate hydrolases"/>
    <property type="match status" value="2"/>
</dbReference>
<dbReference type="InterPro" id="IPR011545">
    <property type="entry name" value="DEAD/DEAH_box_helicase_dom"/>
</dbReference>
<feature type="binding site" evidence="12">
    <location>
        <position position="492"/>
    </location>
    <ligand>
        <name>Zn(2+)</name>
        <dbReference type="ChEBI" id="CHEBI:29105"/>
        <label>1</label>
    </ligand>
</feature>
<dbReference type="InterPro" id="IPR040498">
    <property type="entry name" value="PriA_CRR"/>
</dbReference>
<feature type="binding site" evidence="12">
    <location>
        <position position="532"/>
    </location>
    <ligand>
        <name>Zn(2+)</name>
        <dbReference type="ChEBI" id="CHEBI:29105"/>
        <label>1</label>
    </ligand>
</feature>
<evidence type="ECO:0000256" key="10">
    <source>
        <dbReference type="ARBA" id="ARBA00023235"/>
    </source>
</evidence>
<keyword evidence="5 12" id="KW-0378">Hydrolase</keyword>
<dbReference type="Pfam" id="PF18319">
    <property type="entry name" value="Zn_ribbon_PriA"/>
    <property type="match status" value="1"/>
</dbReference>
<dbReference type="RefSeq" id="WP_094205586.1">
    <property type="nucleotide sequence ID" value="NZ_NDYC01000019.1"/>
</dbReference>
<evidence type="ECO:0000256" key="3">
    <source>
        <dbReference type="ARBA" id="ARBA00022723"/>
    </source>
</evidence>
<dbReference type="PROSITE" id="PS51192">
    <property type="entry name" value="HELICASE_ATP_BIND_1"/>
    <property type="match status" value="1"/>
</dbReference>
<dbReference type="SMART" id="SM00487">
    <property type="entry name" value="DEXDc"/>
    <property type="match status" value="1"/>
</dbReference>
<comment type="cofactor">
    <cofactor evidence="12">
        <name>Zn(2+)</name>
        <dbReference type="ChEBI" id="CHEBI:29105"/>
    </cofactor>
    <text evidence="12">Binds 2 zinc ions per subunit.</text>
</comment>
<evidence type="ECO:0000256" key="9">
    <source>
        <dbReference type="ARBA" id="ARBA00023125"/>
    </source>
</evidence>
<reference evidence="16" key="1">
    <citation type="submission" date="2017-04" db="EMBL/GenBank/DDBJ databases">
        <title>Finegoldia magna isolated from orthopedic joint implant-associated infections.</title>
        <authorList>
            <person name="Bjorklund S."/>
            <person name="Bruggemann H."/>
            <person name="Jensen A."/>
            <person name="Hellmark B."/>
            <person name="Soderquist B."/>
        </authorList>
    </citation>
    <scope>NUCLEOTIDE SEQUENCE [LARGE SCALE GENOMIC DNA]</scope>
    <source>
        <strain evidence="16">CCUG 54800</strain>
    </source>
</reference>
<dbReference type="PROSITE" id="PS51194">
    <property type="entry name" value="HELICASE_CTER"/>
    <property type="match status" value="1"/>
</dbReference>
<dbReference type="SUPFAM" id="SSF52540">
    <property type="entry name" value="P-loop containing nucleoside triphosphate hydrolases"/>
    <property type="match status" value="1"/>
</dbReference>
<evidence type="ECO:0000259" key="13">
    <source>
        <dbReference type="PROSITE" id="PS51192"/>
    </source>
</evidence>
<comment type="subunit">
    <text evidence="12">Component of the replication restart primosome.</text>
</comment>
<dbReference type="GO" id="GO:0043138">
    <property type="term" value="F:3'-5' DNA helicase activity"/>
    <property type="evidence" value="ECO:0007669"/>
    <property type="project" value="UniProtKB-EC"/>
</dbReference>
<proteinExistence type="inferred from homology"/>
<evidence type="ECO:0000256" key="11">
    <source>
        <dbReference type="ARBA" id="ARBA00048988"/>
    </source>
</evidence>
<keyword evidence="2 12" id="KW-0235">DNA replication</keyword>
<evidence type="ECO:0000256" key="2">
    <source>
        <dbReference type="ARBA" id="ARBA00022705"/>
    </source>
</evidence>
<dbReference type="InterPro" id="IPR005259">
    <property type="entry name" value="PriA"/>
</dbReference>
<dbReference type="GO" id="GO:0003677">
    <property type="term" value="F:DNA binding"/>
    <property type="evidence" value="ECO:0007669"/>
    <property type="project" value="UniProtKB-UniRule"/>
</dbReference>
<dbReference type="Pfam" id="PF00271">
    <property type="entry name" value="Helicase_C"/>
    <property type="match status" value="1"/>
</dbReference>
<evidence type="ECO:0000256" key="7">
    <source>
        <dbReference type="ARBA" id="ARBA00022833"/>
    </source>
</evidence>
<dbReference type="GO" id="GO:0006270">
    <property type="term" value="P:DNA replication initiation"/>
    <property type="evidence" value="ECO:0007669"/>
    <property type="project" value="TreeGrafter"/>
</dbReference>
<dbReference type="EMBL" id="NDYC01000019">
    <property type="protein sequence ID" value="OXZ27459.1"/>
    <property type="molecule type" value="Genomic_DNA"/>
</dbReference>
<dbReference type="InterPro" id="IPR001650">
    <property type="entry name" value="Helicase_C-like"/>
</dbReference>
<dbReference type="AlphaFoldDB" id="A0A233V4Z1"/>
<dbReference type="GO" id="GO:0006310">
    <property type="term" value="P:DNA recombination"/>
    <property type="evidence" value="ECO:0007669"/>
    <property type="project" value="InterPro"/>
</dbReference>
<evidence type="ECO:0000256" key="8">
    <source>
        <dbReference type="ARBA" id="ARBA00022840"/>
    </source>
</evidence>
<keyword evidence="3 12" id="KW-0479">Metal-binding</keyword>
<keyword evidence="6 12" id="KW-0347">Helicase</keyword>
<dbReference type="CDD" id="cd18804">
    <property type="entry name" value="SF2_C_priA"/>
    <property type="match status" value="1"/>
</dbReference>
<keyword evidence="1 12" id="KW-0639">Primosome</keyword>
<accession>A0A233V4Z1</accession>
<feature type="binding site" evidence="12">
    <location>
        <position position="498"/>
    </location>
    <ligand>
        <name>Zn(2+)</name>
        <dbReference type="ChEBI" id="CHEBI:29105"/>
        <label>2</label>
    </ligand>
</feature>
<dbReference type="Gene3D" id="3.40.1440.60">
    <property type="entry name" value="PriA, 3(prime) DNA-binding domain"/>
    <property type="match status" value="1"/>
</dbReference>
<gene>
    <name evidence="12" type="primary">priA</name>
    <name evidence="15" type="ORF">B9N49_03795</name>
</gene>
<feature type="binding site" evidence="12">
    <location>
        <position position="489"/>
    </location>
    <ligand>
        <name>Zn(2+)</name>
        <dbReference type="ChEBI" id="CHEBI:29105"/>
        <label>1</label>
    </ligand>
</feature>
<dbReference type="GO" id="GO:0006269">
    <property type="term" value="P:DNA replication, synthesis of primer"/>
    <property type="evidence" value="ECO:0007669"/>
    <property type="project" value="UniProtKB-KW"/>
</dbReference>
<feature type="binding site" evidence="12">
    <location>
        <position position="529"/>
    </location>
    <ligand>
        <name>Zn(2+)</name>
        <dbReference type="ChEBI" id="CHEBI:29105"/>
        <label>1</label>
    </ligand>
</feature>
<evidence type="ECO:0000313" key="15">
    <source>
        <dbReference type="EMBL" id="OXZ27459.1"/>
    </source>
</evidence>
<dbReference type="SMART" id="SM00490">
    <property type="entry name" value="HELICc"/>
    <property type="match status" value="1"/>
</dbReference>
<dbReference type="GO" id="GO:0008270">
    <property type="term" value="F:zinc ion binding"/>
    <property type="evidence" value="ECO:0007669"/>
    <property type="project" value="UniProtKB-UniRule"/>
</dbReference>
<dbReference type="HAMAP" id="MF_00983">
    <property type="entry name" value="PriA"/>
    <property type="match status" value="1"/>
</dbReference>
<protein>
    <recommendedName>
        <fullName evidence="12">Replication restart protein PriA</fullName>
    </recommendedName>
    <alternativeName>
        <fullName evidence="12">ATP-dependent DNA helicase PriA</fullName>
        <ecNumber evidence="12">5.6.2.4</ecNumber>
    </alternativeName>
    <alternativeName>
        <fullName evidence="12">DNA 3'-5' helicase PriA</fullName>
    </alternativeName>
</protein>
<dbReference type="InterPro" id="IPR041236">
    <property type="entry name" value="PriA_C"/>
</dbReference>
<dbReference type="Proteomes" id="UP000215413">
    <property type="component" value="Unassembled WGS sequence"/>
</dbReference>
<dbReference type="NCBIfam" id="NF004066">
    <property type="entry name" value="PRK05580.1-3"/>
    <property type="match status" value="1"/>
</dbReference>
<feature type="binding site" evidence="12">
    <location>
        <position position="519"/>
    </location>
    <ligand>
        <name>Zn(2+)</name>
        <dbReference type="ChEBI" id="CHEBI:29105"/>
        <label>2</label>
    </ligand>
</feature>
<evidence type="ECO:0000256" key="12">
    <source>
        <dbReference type="HAMAP-Rule" id="MF_00983"/>
    </source>
</evidence>
<dbReference type="GO" id="GO:0006302">
    <property type="term" value="P:double-strand break repair"/>
    <property type="evidence" value="ECO:0007669"/>
    <property type="project" value="InterPro"/>
</dbReference>
<keyword evidence="7 12" id="KW-0862">Zinc</keyword>